<protein>
    <submittedName>
        <fullName evidence="1">Uncharacterized protein</fullName>
    </submittedName>
</protein>
<accession>A0AC61QLY2</accession>
<evidence type="ECO:0000313" key="2">
    <source>
        <dbReference type="Proteomes" id="UP000308886"/>
    </source>
</evidence>
<organism evidence="1 2">
    <name type="scientific">Palleniella muris</name>
    <dbReference type="NCBI Taxonomy" id="3038145"/>
    <lineage>
        <taxon>Bacteria</taxon>
        <taxon>Pseudomonadati</taxon>
        <taxon>Bacteroidota</taxon>
        <taxon>Bacteroidia</taxon>
        <taxon>Bacteroidales</taxon>
        <taxon>Prevotellaceae</taxon>
        <taxon>Palleniella</taxon>
    </lineage>
</organism>
<gene>
    <name evidence="1" type="ORF">E5358_13745</name>
</gene>
<dbReference type="EMBL" id="SRZC01000030">
    <property type="protein sequence ID" value="TGX80113.1"/>
    <property type="molecule type" value="Genomic_DNA"/>
</dbReference>
<evidence type="ECO:0000313" key="1">
    <source>
        <dbReference type="EMBL" id="TGX80113.1"/>
    </source>
</evidence>
<keyword evidence="2" id="KW-1185">Reference proteome</keyword>
<dbReference type="Proteomes" id="UP000308886">
    <property type="component" value="Unassembled WGS sequence"/>
</dbReference>
<reference evidence="1" key="1">
    <citation type="submission" date="2019-04" db="EMBL/GenBank/DDBJ databases">
        <title>Microbes associate with the intestines of laboratory mice.</title>
        <authorList>
            <person name="Navarre W."/>
            <person name="Wong E."/>
            <person name="Huang K."/>
            <person name="Tropini C."/>
            <person name="Ng K."/>
            <person name="Yu B."/>
        </authorList>
    </citation>
    <scope>NUCLEOTIDE SEQUENCE</scope>
    <source>
        <strain evidence="1">NM73_A23</strain>
    </source>
</reference>
<comment type="caution">
    <text evidence="1">The sequence shown here is derived from an EMBL/GenBank/DDBJ whole genome shotgun (WGS) entry which is preliminary data.</text>
</comment>
<proteinExistence type="predicted"/>
<sequence length="75" mass="8656">MTRNRQYNGGHVTFTNKKPVYHFCLSDHHLQPALSMSLTMPLIIGRNYQLIVPVRAKLLQIMIMRKSDASSMAQR</sequence>
<name>A0AC61QLY2_9BACT</name>